<sequence>MTTGQAVNLWGSVIALGGCLAFVAVYSLLARWWHGTVGRLLVTKAMAVAAFMAISICVTLLRSDVEILRTVRGILAALFGALMFYQAWL</sequence>
<feature type="transmembrane region" description="Helical" evidence="1">
    <location>
        <begin position="41"/>
        <end position="61"/>
    </location>
</feature>
<feature type="transmembrane region" description="Helical" evidence="1">
    <location>
        <begin position="67"/>
        <end position="88"/>
    </location>
</feature>
<keyword evidence="3" id="KW-1185">Reference proteome</keyword>
<proteinExistence type="predicted"/>
<name>A0A941IUY2_9ACTN</name>
<feature type="transmembrane region" description="Helical" evidence="1">
    <location>
        <begin position="6"/>
        <end position="29"/>
    </location>
</feature>
<dbReference type="EMBL" id="JAGSOG010000664">
    <property type="protein sequence ID" value="MBR7839817.1"/>
    <property type="molecule type" value="Genomic_DNA"/>
</dbReference>
<dbReference type="InterPro" id="IPR056964">
    <property type="entry name" value="Phage_holin"/>
</dbReference>
<comment type="caution">
    <text evidence="2">The sequence shown here is derived from an EMBL/GenBank/DDBJ whole genome shotgun (WGS) entry which is preliminary data.</text>
</comment>
<dbReference type="RefSeq" id="WP_212534227.1">
    <property type="nucleotide sequence ID" value="NZ_JAGSOG010000664.1"/>
</dbReference>
<evidence type="ECO:0000256" key="1">
    <source>
        <dbReference type="SAM" id="Phobius"/>
    </source>
</evidence>
<accession>A0A941IUY2</accession>
<dbReference type="Proteomes" id="UP000675781">
    <property type="component" value="Unassembled WGS sequence"/>
</dbReference>
<evidence type="ECO:0000313" key="3">
    <source>
        <dbReference type="Proteomes" id="UP000675781"/>
    </source>
</evidence>
<dbReference type="AlphaFoldDB" id="A0A941IUY2"/>
<feature type="non-terminal residue" evidence="2">
    <location>
        <position position="89"/>
    </location>
</feature>
<reference evidence="2" key="1">
    <citation type="submission" date="2021-04" db="EMBL/GenBank/DDBJ databases">
        <title>Genome based classification of Actinospica acidithermotolerans sp. nov., an actinobacterium isolated from an Indonesian hot spring.</title>
        <authorList>
            <person name="Kusuma A.B."/>
            <person name="Putra K.E."/>
            <person name="Nafisah S."/>
            <person name="Loh J."/>
            <person name="Nouioui I."/>
            <person name="Goodfellow M."/>
        </authorList>
    </citation>
    <scope>NUCLEOTIDE SEQUENCE</scope>
    <source>
        <strain evidence="2">CSCA 57</strain>
    </source>
</reference>
<organism evidence="2 3">
    <name type="scientific">Actinospica durhamensis</name>
    <dbReference type="NCBI Taxonomy" id="1508375"/>
    <lineage>
        <taxon>Bacteria</taxon>
        <taxon>Bacillati</taxon>
        <taxon>Actinomycetota</taxon>
        <taxon>Actinomycetes</taxon>
        <taxon>Catenulisporales</taxon>
        <taxon>Actinospicaceae</taxon>
        <taxon>Actinospica</taxon>
    </lineage>
</organism>
<evidence type="ECO:0000313" key="2">
    <source>
        <dbReference type="EMBL" id="MBR7839817.1"/>
    </source>
</evidence>
<gene>
    <name evidence="2" type="ORF">KDL01_41645</name>
</gene>
<protein>
    <submittedName>
        <fullName evidence="2">Uncharacterized protein</fullName>
    </submittedName>
</protein>
<keyword evidence="1" id="KW-1133">Transmembrane helix</keyword>
<dbReference type="Pfam" id="PF23778">
    <property type="entry name" value="Phage_holin_2"/>
    <property type="match status" value="1"/>
</dbReference>
<keyword evidence="1" id="KW-0812">Transmembrane</keyword>
<keyword evidence="1" id="KW-0472">Membrane</keyword>